<evidence type="ECO:0000313" key="1">
    <source>
        <dbReference type="EMBL" id="KDR66004.1"/>
    </source>
</evidence>
<name>A0A067SE62_GALM3</name>
<evidence type="ECO:0008006" key="3">
    <source>
        <dbReference type="Google" id="ProtNLM"/>
    </source>
</evidence>
<dbReference type="GO" id="GO:0043625">
    <property type="term" value="C:delta DNA polymerase complex"/>
    <property type="evidence" value="ECO:0007669"/>
    <property type="project" value="TreeGrafter"/>
</dbReference>
<dbReference type="PANTHER" id="PTHR14303:SF0">
    <property type="entry name" value="DNA POLYMERASE DELTA SUBUNIT 4"/>
    <property type="match status" value="1"/>
</dbReference>
<dbReference type="InterPro" id="IPR007218">
    <property type="entry name" value="DNA_pol_delta_4"/>
</dbReference>
<dbReference type="OrthoDB" id="3066867at2759"/>
<organism evidence="1 2">
    <name type="scientific">Galerina marginata (strain CBS 339.88)</name>
    <dbReference type="NCBI Taxonomy" id="685588"/>
    <lineage>
        <taxon>Eukaryota</taxon>
        <taxon>Fungi</taxon>
        <taxon>Dikarya</taxon>
        <taxon>Basidiomycota</taxon>
        <taxon>Agaricomycotina</taxon>
        <taxon>Agaricomycetes</taxon>
        <taxon>Agaricomycetidae</taxon>
        <taxon>Agaricales</taxon>
        <taxon>Agaricineae</taxon>
        <taxon>Strophariaceae</taxon>
        <taxon>Galerina</taxon>
    </lineage>
</organism>
<evidence type="ECO:0000313" key="2">
    <source>
        <dbReference type="Proteomes" id="UP000027222"/>
    </source>
</evidence>
<dbReference type="HOGENOM" id="CLU_1643829_0_0_1"/>
<proteinExistence type="predicted"/>
<dbReference type="Pfam" id="PF04081">
    <property type="entry name" value="DNA_pol_delta_4"/>
    <property type="match status" value="1"/>
</dbReference>
<dbReference type="EMBL" id="KL142428">
    <property type="protein sequence ID" value="KDR66004.1"/>
    <property type="molecule type" value="Genomic_DNA"/>
</dbReference>
<dbReference type="GO" id="GO:0000731">
    <property type="term" value="P:DNA synthesis involved in DNA repair"/>
    <property type="evidence" value="ECO:0007669"/>
    <property type="project" value="InterPro"/>
</dbReference>
<dbReference type="AlphaFoldDB" id="A0A067SE62"/>
<dbReference type="Proteomes" id="UP000027222">
    <property type="component" value="Unassembled WGS sequence"/>
</dbReference>
<sequence>MPPKKQKEGPLMSYFAVRREVKPIVKKPKVAVQKLGPEVTVKSSKSLNEEERVNCDNDALPFLDEHHPSIVQFTKKYQIGMKRIGGSKLSPAETVLVWFDGWYSDLKYGPGVGMLRVDRWERAQMLGLDPPQIVKTILETKQGVGLYRIREHCMTALVYGN</sequence>
<dbReference type="GO" id="GO:0003887">
    <property type="term" value="F:DNA-directed DNA polymerase activity"/>
    <property type="evidence" value="ECO:0007669"/>
    <property type="project" value="TreeGrafter"/>
</dbReference>
<dbReference type="GO" id="GO:0006261">
    <property type="term" value="P:DNA-templated DNA replication"/>
    <property type="evidence" value="ECO:0007669"/>
    <property type="project" value="TreeGrafter"/>
</dbReference>
<accession>A0A067SE62</accession>
<protein>
    <recommendedName>
        <fullName evidence="3">DNA polymerase delta subunit 4</fullName>
    </recommendedName>
</protein>
<gene>
    <name evidence="1" type="ORF">GALMADRAFT_217226</name>
</gene>
<reference evidence="2" key="1">
    <citation type="journal article" date="2014" name="Proc. Natl. Acad. Sci. U.S.A.">
        <title>Extensive sampling of basidiomycete genomes demonstrates inadequacy of the white-rot/brown-rot paradigm for wood decay fungi.</title>
        <authorList>
            <person name="Riley R."/>
            <person name="Salamov A.A."/>
            <person name="Brown D.W."/>
            <person name="Nagy L.G."/>
            <person name="Floudas D."/>
            <person name="Held B.W."/>
            <person name="Levasseur A."/>
            <person name="Lombard V."/>
            <person name="Morin E."/>
            <person name="Otillar R."/>
            <person name="Lindquist E.A."/>
            <person name="Sun H."/>
            <person name="LaButti K.M."/>
            <person name="Schmutz J."/>
            <person name="Jabbour D."/>
            <person name="Luo H."/>
            <person name="Baker S.E."/>
            <person name="Pisabarro A.G."/>
            <person name="Walton J.D."/>
            <person name="Blanchette R.A."/>
            <person name="Henrissat B."/>
            <person name="Martin F."/>
            <person name="Cullen D."/>
            <person name="Hibbett D.S."/>
            <person name="Grigoriev I.V."/>
        </authorList>
    </citation>
    <scope>NUCLEOTIDE SEQUENCE [LARGE SCALE GENOMIC DNA]</scope>
    <source>
        <strain evidence="2">CBS 339.88</strain>
    </source>
</reference>
<keyword evidence="2" id="KW-1185">Reference proteome</keyword>
<dbReference type="PANTHER" id="PTHR14303">
    <property type="entry name" value="DNA POLYMERASE DELTA SUBUNIT 4"/>
    <property type="match status" value="1"/>
</dbReference>